<dbReference type="NCBIfam" id="TIGR00112">
    <property type="entry name" value="proC"/>
    <property type="match status" value="1"/>
</dbReference>
<dbReference type="InterPro" id="IPR053790">
    <property type="entry name" value="P5CR-like_CS"/>
</dbReference>
<keyword evidence="5 10" id="KW-0641">Proline biosynthesis</keyword>
<dbReference type="FunFam" id="3.40.50.720:FF:000105">
    <property type="entry name" value="Pyrroline-5-carboxylate reductase"/>
    <property type="match status" value="1"/>
</dbReference>
<dbReference type="GeneID" id="28541832"/>
<reference evidence="17" key="1">
    <citation type="submission" date="2014-09" db="EMBL/GenBank/DDBJ databases">
        <authorList>
            <person name="Hjerde E."/>
        </authorList>
    </citation>
    <scope>NUCLEOTIDE SEQUENCE [LARGE SCALE GENOMIC DNA]</scope>
    <source>
        <strain evidence="17">06/09/139</strain>
    </source>
</reference>
<dbReference type="UniPathway" id="UPA00098">
    <property type="reaction ID" value="UER00361"/>
</dbReference>
<proteinExistence type="inferred from homology"/>
<dbReference type="OrthoDB" id="9805754at2"/>
<comment type="catalytic activity">
    <reaction evidence="9 10 13">
        <text>L-proline + NADP(+) = (S)-1-pyrroline-5-carboxylate + NADPH + 2 H(+)</text>
        <dbReference type="Rhea" id="RHEA:14109"/>
        <dbReference type="ChEBI" id="CHEBI:15378"/>
        <dbReference type="ChEBI" id="CHEBI:17388"/>
        <dbReference type="ChEBI" id="CHEBI:57783"/>
        <dbReference type="ChEBI" id="CHEBI:58349"/>
        <dbReference type="ChEBI" id="CHEBI:60039"/>
        <dbReference type="EC" id="1.5.1.2"/>
    </reaction>
</comment>
<evidence type="ECO:0000256" key="6">
    <source>
        <dbReference type="ARBA" id="ARBA00022857"/>
    </source>
</evidence>
<comment type="function">
    <text evidence="10">Catalyzes the reduction of 1-pyrroline-5-carboxylate (PCA) to L-proline.</text>
</comment>
<dbReference type="InterPro" id="IPR036291">
    <property type="entry name" value="NAD(P)-bd_dom_sf"/>
</dbReference>
<dbReference type="SUPFAM" id="SSF48179">
    <property type="entry name" value="6-phosphogluconate dehydrogenase C-terminal domain-like"/>
    <property type="match status" value="1"/>
</dbReference>
<dbReference type="Pfam" id="PF03807">
    <property type="entry name" value="F420_oxidored"/>
    <property type="match status" value="1"/>
</dbReference>
<comment type="similarity">
    <text evidence="2 10 13">Belongs to the pyrroline-5-carboxylate reductase family.</text>
</comment>
<comment type="subcellular location">
    <subcellularLocation>
        <location evidence="10">Cytoplasm</location>
    </subcellularLocation>
</comment>
<keyword evidence="17" id="KW-1185">Reference proteome</keyword>
<dbReference type="STRING" id="80852.AWOD_I_2256"/>
<dbReference type="InterPro" id="IPR008927">
    <property type="entry name" value="6-PGluconate_DH-like_C_sf"/>
</dbReference>
<evidence type="ECO:0000256" key="2">
    <source>
        <dbReference type="ARBA" id="ARBA00005525"/>
    </source>
</evidence>
<dbReference type="Gene3D" id="3.40.50.720">
    <property type="entry name" value="NAD(P)-binding Rossmann-like Domain"/>
    <property type="match status" value="1"/>
</dbReference>
<evidence type="ECO:0000256" key="10">
    <source>
        <dbReference type="HAMAP-Rule" id="MF_01925"/>
    </source>
</evidence>
<accession>A0A090IVB9</accession>
<dbReference type="HOGENOM" id="CLU_042344_0_1_6"/>
<keyword evidence="4 10" id="KW-0028">Amino-acid biosynthesis</keyword>
<dbReference type="GO" id="GO:0004735">
    <property type="term" value="F:pyrroline-5-carboxylate reductase activity"/>
    <property type="evidence" value="ECO:0007669"/>
    <property type="project" value="UniProtKB-UniRule"/>
</dbReference>
<dbReference type="KEGG" id="awd:AWOD_I_2256"/>
<dbReference type="EC" id="1.5.1.2" evidence="10 11"/>
<dbReference type="Gene3D" id="1.10.3730.10">
    <property type="entry name" value="ProC C-terminal domain-like"/>
    <property type="match status" value="1"/>
</dbReference>
<evidence type="ECO:0000259" key="15">
    <source>
        <dbReference type="Pfam" id="PF14748"/>
    </source>
</evidence>
<dbReference type="GO" id="GO:0055129">
    <property type="term" value="P:L-proline biosynthetic process"/>
    <property type="evidence" value="ECO:0007669"/>
    <property type="project" value="UniProtKB-UniRule"/>
</dbReference>
<dbReference type="AlphaFoldDB" id="A0A090IVB9"/>
<protein>
    <recommendedName>
        <fullName evidence="10 11">Pyrroline-5-carboxylate reductase</fullName>
        <shortName evidence="10">P5C reductase</shortName>
        <shortName evidence="10">P5CR</shortName>
        <ecNumber evidence="10 11">1.5.1.2</ecNumber>
    </recommendedName>
    <alternativeName>
        <fullName evidence="10">PCA reductase</fullName>
    </alternativeName>
</protein>
<evidence type="ECO:0000313" key="17">
    <source>
        <dbReference type="Proteomes" id="UP000032427"/>
    </source>
</evidence>
<keyword evidence="3 10" id="KW-0963">Cytoplasm</keyword>
<dbReference type="FunFam" id="1.10.3730.10:FF:000001">
    <property type="entry name" value="Pyrroline-5-carboxylate reductase"/>
    <property type="match status" value="1"/>
</dbReference>
<gene>
    <name evidence="10 16" type="primary">proC</name>
    <name evidence="16" type="ORF">AWOD_I_2256</name>
</gene>
<evidence type="ECO:0000256" key="8">
    <source>
        <dbReference type="ARBA" id="ARBA00050547"/>
    </source>
</evidence>
<evidence type="ECO:0000256" key="1">
    <source>
        <dbReference type="ARBA" id="ARBA00005205"/>
    </source>
</evidence>
<evidence type="ECO:0000256" key="9">
    <source>
        <dbReference type="ARBA" id="ARBA00052690"/>
    </source>
</evidence>
<dbReference type="Pfam" id="PF14748">
    <property type="entry name" value="P5CR_dimer"/>
    <property type="match status" value="1"/>
</dbReference>
<dbReference type="Proteomes" id="UP000032427">
    <property type="component" value="Chromosome 1"/>
</dbReference>
<sequence>MEHRNIAFIGAGNMTHSIIAGLINSGYPKEKITATNPSTGKLEHLEKCYGINTSTDNISAAKNADVVVLAVKPQMMATAAERLQGIDFSTKLVISIAAGISAQRLNEMFATTLNLVRVMPNTPALVGKGMSGLFAVEHISEQDKIYAGNLLSAVGEVCWVEKESGINSVIAAAGSAPAYFFLFMEAMQTEAIKQGFDEETARLLVQQAALGAAEMVVATPETELSTLREQVTSKGGTTAEALRTFNEHNLQDIVAKAMQAAVSRAEEMESLF</sequence>
<evidence type="ECO:0000313" key="16">
    <source>
        <dbReference type="EMBL" id="CED72315.1"/>
    </source>
</evidence>
<dbReference type="PROSITE" id="PS00521">
    <property type="entry name" value="P5CR"/>
    <property type="match status" value="1"/>
</dbReference>
<feature type="binding site" evidence="12">
    <location>
        <position position="57"/>
    </location>
    <ligand>
        <name>NADPH</name>
        <dbReference type="ChEBI" id="CHEBI:57783"/>
    </ligand>
</feature>
<evidence type="ECO:0000256" key="13">
    <source>
        <dbReference type="RuleBase" id="RU003903"/>
    </source>
</evidence>
<evidence type="ECO:0000256" key="7">
    <source>
        <dbReference type="ARBA" id="ARBA00023002"/>
    </source>
</evidence>
<comment type="catalytic activity">
    <reaction evidence="8 10">
        <text>L-proline + NAD(+) = (S)-1-pyrroline-5-carboxylate + NADH + 2 H(+)</text>
        <dbReference type="Rhea" id="RHEA:14105"/>
        <dbReference type="ChEBI" id="CHEBI:15378"/>
        <dbReference type="ChEBI" id="CHEBI:17388"/>
        <dbReference type="ChEBI" id="CHEBI:57540"/>
        <dbReference type="ChEBI" id="CHEBI:57945"/>
        <dbReference type="ChEBI" id="CHEBI:60039"/>
        <dbReference type="EC" id="1.5.1.2"/>
    </reaction>
</comment>
<dbReference type="SUPFAM" id="SSF51735">
    <property type="entry name" value="NAD(P)-binding Rossmann-fold domains"/>
    <property type="match status" value="1"/>
</dbReference>
<keyword evidence="7 10" id="KW-0560">Oxidoreductase</keyword>
<evidence type="ECO:0000256" key="11">
    <source>
        <dbReference type="NCBIfam" id="TIGR00112"/>
    </source>
</evidence>
<feature type="binding site" evidence="12">
    <location>
        <begin position="70"/>
        <end position="73"/>
    </location>
    <ligand>
        <name>NADP(+)</name>
        <dbReference type="ChEBI" id="CHEBI:58349"/>
    </ligand>
</feature>
<name>A0A090IVB9_9GAMM</name>
<dbReference type="PANTHER" id="PTHR11645:SF0">
    <property type="entry name" value="PYRROLINE-5-CARBOXYLATE REDUCTASE 3"/>
    <property type="match status" value="1"/>
</dbReference>
<dbReference type="PIRSF" id="PIRSF000193">
    <property type="entry name" value="Pyrrol-5-carb_rd"/>
    <property type="match status" value="1"/>
</dbReference>
<dbReference type="HAMAP" id="MF_01925">
    <property type="entry name" value="P5C_reductase"/>
    <property type="match status" value="1"/>
</dbReference>
<evidence type="ECO:0000256" key="5">
    <source>
        <dbReference type="ARBA" id="ARBA00022650"/>
    </source>
</evidence>
<feature type="domain" description="Pyrroline-5-carboxylate reductase catalytic N-terminal" evidence="14">
    <location>
        <begin position="6"/>
        <end position="99"/>
    </location>
</feature>
<dbReference type="InterPro" id="IPR029036">
    <property type="entry name" value="P5CR_dimer"/>
</dbReference>
<dbReference type="InterPro" id="IPR000304">
    <property type="entry name" value="Pyrroline-COOH_reductase"/>
</dbReference>
<comment type="pathway">
    <text evidence="1 10 13">Amino-acid biosynthesis; L-proline biosynthesis; L-proline from L-glutamate 5-semialdehyde: step 1/1.</text>
</comment>
<evidence type="ECO:0000256" key="4">
    <source>
        <dbReference type="ARBA" id="ARBA00022605"/>
    </source>
</evidence>
<evidence type="ECO:0000256" key="12">
    <source>
        <dbReference type="PIRSR" id="PIRSR000193-1"/>
    </source>
</evidence>
<keyword evidence="6 10" id="KW-0521">NADP</keyword>
<dbReference type="InterPro" id="IPR028939">
    <property type="entry name" value="P5C_Rdtase_cat_N"/>
</dbReference>
<dbReference type="GO" id="GO:0005737">
    <property type="term" value="C:cytoplasm"/>
    <property type="evidence" value="ECO:0007669"/>
    <property type="project" value="UniProtKB-SubCell"/>
</dbReference>
<dbReference type="PATRIC" id="fig|80852.17.peg.2334"/>
<feature type="domain" description="Pyrroline-5-carboxylate reductase dimerisation" evidence="15">
    <location>
        <begin position="163"/>
        <end position="268"/>
    </location>
</feature>
<evidence type="ECO:0000259" key="14">
    <source>
        <dbReference type="Pfam" id="PF03807"/>
    </source>
</evidence>
<dbReference type="PANTHER" id="PTHR11645">
    <property type="entry name" value="PYRROLINE-5-CARBOXYLATE REDUCTASE"/>
    <property type="match status" value="1"/>
</dbReference>
<dbReference type="EMBL" id="LN554846">
    <property type="protein sequence ID" value="CED72315.1"/>
    <property type="molecule type" value="Genomic_DNA"/>
</dbReference>
<feature type="binding site" evidence="12">
    <location>
        <begin position="9"/>
        <end position="14"/>
    </location>
    <ligand>
        <name>NADP(+)</name>
        <dbReference type="ChEBI" id="CHEBI:58349"/>
    </ligand>
</feature>
<evidence type="ECO:0000256" key="3">
    <source>
        <dbReference type="ARBA" id="ARBA00022490"/>
    </source>
</evidence>
<organism evidence="16 17">
    <name type="scientific">Aliivibrio wodanis</name>
    <dbReference type="NCBI Taxonomy" id="80852"/>
    <lineage>
        <taxon>Bacteria</taxon>
        <taxon>Pseudomonadati</taxon>
        <taxon>Pseudomonadota</taxon>
        <taxon>Gammaproteobacteria</taxon>
        <taxon>Vibrionales</taxon>
        <taxon>Vibrionaceae</taxon>
        <taxon>Aliivibrio</taxon>
    </lineage>
</organism>